<evidence type="ECO:0000313" key="2">
    <source>
        <dbReference type="EMBL" id="KAA1261442.1"/>
    </source>
</evidence>
<evidence type="ECO:0000313" key="3">
    <source>
        <dbReference type="Proteomes" id="UP000322699"/>
    </source>
</evidence>
<gene>
    <name evidence="2" type="ORF">LF1_39920</name>
</gene>
<accession>A0A5B1CM81</accession>
<dbReference type="PANTHER" id="PTHR33608">
    <property type="entry name" value="BLL2464 PROTEIN"/>
    <property type="match status" value="1"/>
</dbReference>
<dbReference type="InterPro" id="IPR002881">
    <property type="entry name" value="DUF58"/>
</dbReference>
<dbReference type="AlphaFoldDB" id="A0A5B1CM81"/>
<reference evidence="2 3" key="1">
    <citation type="submission" date="2019-08" db="EMBL/GenBank/DDBJ databases">
        <title>Deep-cultivation of Planctomycetes and their phenomic and genomic characterization uncovers novel biology.</title>
        <authorList>
            <person name="Wiegand S."/>
            <person name="Jogler M."/>
            <person name="Boedeker C."/>
            <person name="Pinto D."/>
            <person name="Vollmers J."/>
            <person name="Rivas-Marin E."/>
            <person name="Kohn T."/>
            <person name="Peeters S.H."/>
            <person name="Heuer A."/>
            <person name="Rast P."/>
            <person name="Oberbeckmann S."/>
            <person name="Bunk B."/>
            <person name="Jeske O."/>
            <person name="Meyerdierks A."/>
            <person name="Storesund J.E."/>
            <person name="Kallscheuer N."/>
            <person name="Luecker S."/>
            <person name="Lage O.M."/>
            <person name="Pohl T."/>
            <person name="Merkel B.J."/>
            <person name="Hornburger P."/>
            <person name="Mueller R.-W."/>
            <person name="Bruemmer F."/>
            <person name="Labrenz M."/>
            <person name="Spormann A.M."/>
            <person name="Op Den Camp H."/>
            <person name="Overmann J."/>
            <person name="Amann R."/>
            <person name="Jetten M.S.M."/>
            <person name="Mascher T."/>
            <person name="Medema M.H."/>
            <person name="Devos D.P."/>
            <person name="Kaster A.-K."/>
            <person name="Ovreas L."/>
            <person name="Rohde M."/>
            <person name="Galperin M.Y."/>
            <person name="Jogler C."/>
        </authorList>
    </citation>
    <scope>NUCLEOTIDE SEQUENCE [LARGE SCALE GENOMIC DNA]</scope>
    <source>
        <strain evidence="2 3">LF1</strain>
    </source>
</reference>
<dbReference type="Gene3D" id="3.40.50.410">
    <property type="entry name" value="von Willebrand factor, type A domain"/>
    <property type="match status" value="1"/>
</dbReference>
<dbReference type="SUPFAM" id="SSF53300">
    <property type="entry name" value="vWA-like"/>
    <property type="match status" value="1"/>
</dbReference>
<feature type="domain" description="DUF58" evidence="1">
    <location>
        <begin position="69"/>
        <end position="300"/>
    </location>
</feature>
<name>A0A5B1CM81_9BACT</name>
<organism evidence="2 3">
    <name type="scientific">Rubripirellula obstinata</name>
    <dbReference type="NCBI Taxonomy" id="406547"/>
    <lineage>
        <taxon>Bacteria</taxon>
        <taxon>Pseudomonadati</taxon>
        <taxon>Planctomycetota</taxon>
        <taxon>Planctomycetia</taxon>
        <taxon>Pirellulales</taxon>
        <taxon>Pirellulaceae</taxon>
        <taxon>Rubripirellula</taxon>
    </lineage>
</organism>
<keyword evidence="3" id="KW-1185">Reference proteome</keyword>
<protein>
    <recommendedName>
        <fullName evidence="1">DUF58 domain-containing protein</fullName>
    </recommendedName>
</protein>
<comment type="caution">
    <text evidence="2">The sequence shown here is derived from an EMBL/GenBank/DDBJ whole genome shotgun (WGS) entry which is preliminary data.</text>
</comment>
<evidence type="ECO:0000259" key="1">
    <source>
        <dbReference type="Pfam" id="PF01882"/>
    </source>
</evidence>
<dbReference type="PANTHER" id="PTHR33608:SF7">
    <property type="entry name" value="DUF58 DOMAIN-CONTAINING PROTEIN"/>
    <property type="match status" value="1"/>
</dbReference>
<dbReference type="Proteomes" id="UP000322699">
    <property type="component" value="Unassembled WGS sequence"/>
</dbReference>
<proteinExistence type="predicted"/>
<dbReference type="InterPro" id="IPR036465">
    <property type="entry name" value="vWFA_dom_sf"/>
</dbReference>
<sequence>MPPALKCLAFDAAKTRRRHYPNCPIATLLSPESLQQIKRLDLRARMVVRGFLQGLHSSPFQGFSVQFSEHRRYNRGDDPRLIDWLVYAKTDKYYTKRFESETNLTGYLVMDLSKSMGFTQSQSMTKFEYCTCLAAALTYLMTMQQDPVGLITFDEKMKAVLPARSRRGHLGDVMAQLSRLEPTGRTDLPASLMQLAAMLKQHSLVMLFSDLLPSIHMSNSVNSSNSTVSGDEAGGLDDVVSALARLRHGGNDVIVFHVMDEAEVNFPYDGPVQFEDSETGQTVSVDAGGFREDYLKQIEEFRDSYRAACSNLQVDYVPLDTSMPFDTALTEYLIQRQRSG</sequence>
<dbReference type="EMBL" id="VRLW01000001">
    <property type="protein sequence ID" value="KAA1261442.1"/>
    <property type="molecule type" value="Genomic_DNA"/>
</dbReference>
<dbReference type="Pfam" id="PF01882">
    <property type="entry name" value="DUF58"/>
    <property type="match status" value="1"/>
</dbReference>